<protein>
    <recommendedName>
        <fullName evidence="2">Haem-binding uptake Tiki superfamily ChaN domain-containing protein</fullName>
    </recommendedName>
</protein>
<evidence type="ECO:0000313" key="3">
    <source>
        <dbReference type="EMBL" id="APX91120.1"/>
    </source>
</evidence>
<dbReference type="EMBL" id="CP019124">
    <property type="protein sequence ID" value="APX91120.1"/>
    <property type="molecule type" value="Genomic_DNA"/>
</dbReference>
<dbReference type="Pfam" id="PF04187">
    <property type="entry name" value="Cofac_haem_bdg"/>
    <property type="match status" value="1"/>
</dbReference>
<dbReference type="Proteomes" id="UP000187266">
    <property type="component" value="Chromosome"/>
</dbReference>
<evidence type="ECO:0000313" key="4">
    <source>
        <dbReference type="Proteomes" id="UP000187266"/>
    </source>
</evidence>
<proteinExistence type="predicted"/>
<keyword evidence="4" id="KW-1185">Reference proteome</keyword>
<dbReference type="AlphaFoldDB" id="A0A1U7DMB5"/>
<dbReference type="InterPro" id="IPR007314">
    <property type="entry name" value="Cofac_haem-bd_dom"/>
</dbReference>
<feature type="signal peptide" evidence="1">
    <location>
        <begin position="1"/>
        <end position="21"/>
    </location>
</feature>
<organism evidence="3 4">
    <name type="scientific">Brevirhabdus pacifica</name>
    <dbReference type="NCBI Taxonomy" id="1267768"/>
    <lineage>
        <taxon>Bacteria</taxon>
        <taxon>Pseudomonadati</taxon>
        <taxon>Pseudomonadota</taxon>
        <taxon>Alphaproteobacteria</taxon>
        <taxon>Rhodobacterales</taxon>
        <taxon>Paracoccaceae</taxon>
        <taxon>Brevirhabdus</taxon>
    </lineage>
</organism>
<evidence type="ECO:0000259" key="2">
    <source>
        <dbReference type="Pfam" id="PF04187"/>
    </source>
</evidence>
<dbReference type="Gene3D" id="3.40.50.11550">
    <property type="match status" value="1"/>
</dbReference>
<dbReference type="STRING" id="1267768.BV394_11370"/>
<feature type="chain" id="PRO_5013228084" description="Haem-binding uptake Tiki superfamily ChaN domain-containing protein" evidence="1">
    <location>
        <begin position="22"/>
        <end position="273"/>
    </location>
</feature>
<keyword evidence="1" id="KW-0732">Signal</keyword>
<evidence type="ECO:0000256" key="1">
    <source>
        <dbReference type="SAM" id="SignalP"/>
    </source>
</evidence>
<dbReference type="CDD" id="cd14727">
    <property type="entry name" value="ChanN-like"/>
    <property type="match status" value="1"/>
</dbReference>
<sequence length="273" mass="28343">MRGVAVAALLLLATGATTARAAGDAPADPFANPPAADVLILGEVHDNPDHHLNQARAVAAVSPAAVVYEMLTPELAARVTPELTADPGALATTLEWEDRGWPDFDLYAPIFAASPMASVRGGGLPVAEVRRAISQGAATVMGSDAARFALDQPLPSEEQDLREAGQMADHCDALPPEMLPGMVEAQRLRDAAIARAALQAYEETGGPVVVITGNGHARPDWGVPALLAVAAPDLRVVAIGQSEGEVPAETPFQLIAASPPAPREDPCLAFTRR</sequence>
<accession>A0A1U7DMB5</accession>
<name>A0A1U7DMB5_9RHOB</name>
<reference evidence="3 4" key="1">
    <citation type="submission" date="2017-01" db="EMBL/GenBank/DDBJ databases">
        <title>Genomic analysis of Xuhuaishuia manganoxidans DY6-4.</title>
        <authorList>
            <person name="Wang X."/>
        </authorList>
    </citation>
    <scope>NUCLEOTIDE SEQUENCE [LARGE SCALE GENOMIC DNA]</scope>
    <source>
        <strain evidence="3 4">DY6-4</strain>
    </source>
</reference>
<feature type="domain" description="Haem-binding uptake Tiki superfamily ChaN" evidence="2">
    <location>
        <begin position="35"/>
        <end position="226"/>
    </location>
</feature>
<dbReference type="SUPFAM" id="SSF159501">
    <property type="entry name" value="EreA/ChaN-like"/>
    <property type="match status" value="1"/>
</dbReference>
<gene>
    <name evidence="3" type="ORF">BV394_11370</name>
</gene>